<dbReference type="Proteomes" id="UP000281406">
    <property type="component" value="Unassembled WGS sequence"/>
</dbReference>
<keyword evidence="3" id="KW-1185">Reference proteome</keyword>
<protein>
    <submittedName>
        <fullName evidence="2">Uncharacterized protein</fullName>
    </submittedName>
</protein>
<proteinExistence type="predicted"/>
<gene>
    <name evidence="2" type="ORF">DPX16_11209</name>
</gene>
<evidence type="ECO:0000313" key="3">
    <source>
        <dbReference type="Proteomes" id="UP000281406"/>
    </source>
</evidence>
<sequence length="195" mass="21581">MEDKKSVMGTLRQKAKLFRYSRVGSDKNLNKLEVREERLLDQRMNCSVAEVLERSRTSSLISHSHQQPADLRPSSVCSSSPATPLSVTLRKRGGGTGLADSMTTLVDSSRWPSQESATEEHNTSIESTEEMNQVLLLRDMQLPSSESLAEVKSVGGLDLSVGLIITGGRKFFVTLLFMGTVYQDRVTQTCLLLML</sequence>
<accession>A0A3N0Y3W0</accession>
<feature type="region of interest" description="Disordered" evidence="1">
    <location>
        <begin position="108"/>
        <end position="127"/>
    </location>
</feature>
<dbReference type="EMBL" id="RJVU01053643">
    <property type="protein sequence ID" value="ROL28079.1"/>
    <property type="molecule type" value="Genomic_DNA"/>
</dbReference>
<organism evidence="2 3">
    <name type="scientific">Anabarilius grahami</name>
    <name type="common">Kanglang fish</name>
    <name type="synonym">Barilius grahami</name>
    <dbReference type="NCBI Taxonomy" id="495550"/>
    <lineage>
        <taxon>Eukaryota</taxon>
        <taxon>Metazoa</taxon>
        <taxon>Chordata</taxon>
        <taxon>Craniata</taxon>
        <taxon>Vertebrata</taxon>
        <taxon>Euteleostomi</taxon>
        <taxon>Actinopterygii</taxon>
        <taxon>Neopterygii</taxon>
        <taxon>Teleostei</taxon>
        <taxon>Ostariophysi</taxon>
        <taxon>Cypriniformes</taxon>
        <taxon>Xenocyprididae</taxon>
        <taxon>Xenocypridinae</taxon>
        <taxon>Xenocypridinae incertae sedis</taxon>
        <taxon>Anabarilius</taxon>
    </lineage>
</organism>
<reference evidence="2 3" key="1">
    <citation type="submission" date="2018-10" db="EMBL/GenBank/DDBJ databases">
        <title>Genome assembly for a Yunnan-Guizhou Plateau 3E fish, Anabarilius grahami (Regan), and its evolutionary and genetic applications.</title>
        <authorList>
            <person name="Jiang W."/>
        </authorList>
    </citation>
    <scope>NUCLEOTIDE SEQUENCE [LARGE SCALE GENOMIC DNA]</scope>
    <source>
        <strain evidence="2">AG-KIZ</strain>
        <tissue evidence="2">Muscle</tissue>
    </source>
</reference>
<evidence type="ECO:0000256" key="1">
    <source>
        <dbReference type="SAM" id="MobiDB-lite"/>
    </source>
</evidence>
<dbReference type="AlphaFoldDB" id="A0A3N0Y3W0"/>
<name>A0A3N0Y3W0_ANAGA</name>
<evidence type="ECO:0000313" key="2">
    <source>
        <dbReference type="EMBL" id="ROL28079.1"/>
    </source>
</evidence>
<comment type="caution">
    <text evidence="2">The sequence shown here is derived from an EMBL/GenBank/DDBJ whole genome shotgun (WGS) entry which is preliminary data.</text>
</comment>
<feature type="region of interest" description="Disordered" evidence="1">
    <location>
        <begin position="59"/>
        <end position="83"/>
    </location>
</feature>